<dbReference type="PRINTS" id="PR00177">
    <property type="entry name" value="NMDARECEPTOR"/>
</dbReference>
<evidence type="ECO:0000259" key="13">
    <source>
        <dbReference type="Pfam" id="PF00060"/>
    </source>
</evidence>
<evidence type="ECO:0000313" key="14">
    <source>
        <dbReference type="EMBL" id="CAH0099937.1"/>
    </source>
</evidence>
<comment type="similarity">
    <text evidence="2">Belongs to the glutamate-gated ion channel (TC 1.A.10.1) family.</text>
</comment>
<dbReference type="PANTHER" id="PTHR42643">
    <property type="entry name" value="IONOTROPIC RECEPTOR 20A-RELATED"/>
    <property type="match status" value="1"/>
</dbReference>
<evidence type="ECO:0000256" key="4">
    <source>
        <dbReference type="ARBA" id="ARBA00022692"/>
    </source>
</evidence>
<comment type="caution">
    <text evidence="14">The sequence shown here is derived from an EMBL/GenBank/DDBJ whole genome shotgun (WGS) entry which is preliminary data.</text>
</comment>
<keyword evidence="7" id="KW-0675">Receptor</keyword>
<feature type="disulfide bond" evidence="11">
    <location>
        <begin position="388"/>
        <end position="443"/>
    </location>
</feature>
<feature type="binding site" evidence="9">
    <location>
        <position position="165"/>
    </location>
    <ligand>
        <name>L-glutamate</name>
        <dbReference type="ChEBI" id="CHEBI:29985"/>
    </ligand>
</feature>
<dbReference type="EMBL" id="CAKKLH010000027">
    <property type="protein sequence ID" value="CAH0099937.1"/>
    <property type="molecule type" value="Genomic_DNA"/>
</dbReference>
<evidence type="ECO:0000256" key="8">
    <source>
        <dbReference type="ARBA" id="ARBA00023180"/>
    </source>
</evidence>
<reference evidence="14" key="1">
    <citation type="submission" date="2021-11" db="EMBL/GenBank/DDBJ databases">
        <authorList>
            <person name="Schell T."/>
        </authorList>
    </citation>
    <scope>NUCLEOTIDE SEQUENCE</scope>
    <source>
        <strain evidence="14">M5</strain>
    </source>
</reference>
<keyword evidence="15" id="KW-1185">Reference proteome</keyword>
<accession>A0A8J2WD67</accession>
<evidence type="ECO:0000256" key="3">
    <source>
        <dbReference type="ARBA" id="ARBA00022475"/>
    </source>
</evidence>
<evidence type="ECO:0000256" key="5">
    <source>
        <dbReference type="ARBA" id="ARBA00022989"/>
    </source>
</evidence>
<evidence type="ECO:0000313" key="15">
    <source>
        <dbReference type="Proteomes" id="UP000789390"/>
    </source>
</evidence>
<feature type="site" description="Interaction with the cone snail toxin Con-ikot-ikot" evidence="10">
    <location>
        <position position="422"/>
    </location>
</feature>
<keyword evidence="6 12" id="KW-0472">Membrane</keyword>
<dbReference type="InterPro" id="IPR001320">
    <property type="entry name" value="Iontro_rcpt_C"/>
</dbReference>
<name>A0A8J2WD67_9CRUS</name>
<dbReference type="OrthoDB" id="6376023at2759"/>
<evidence type="ECO:0000256" key="6">
    <source>
        <dbReference type="ARBA" id="ARBA00023136"/>
    </source>
</evidence>
<keyword evidence="4 12" id="KW-0812">Transmembrane</keyword>
<feature type="transmembrane region" description="Helical" evidence="12">
    <location>
        <begin position="466"/>
        <end position="487"/>
    </location>
</feature>
<keyword evidence="5 12" id="KW-1133">Transmembrane helix</keyword>
<dbReference type="SUPFAM" id="SSF53850">
    <property type="entry name" value="Periplasmic binding protein-like II"/>
    <property type="match status" value="1"/>
</dbReference>
<keyword evidence="3" id="KW-1003">Cell membrane</keyword>
<evidence type="ECO:0000256" key="10">
    <source>
        <dbReference type="PIRSR" id="PIRSR601508-2"/>
    </source>
</evidence>
<dbReference type="GO" id="GO:0015276">
    <property type="term" value="F:ligand-gated monoatomic ion channel activity"/>
    <property type="evidence" value="ECO:0007669"/>
    <property type="project" value="InterPro"/>
</dbReference>
<dbReference type="PANTHER" id="PTHR42643:SF24">
    <property type="entry name" value="IONOTROPIC RECEPTOR 60A"/>
    <property type="match status" value="1"/>
</dbReference>
<dbReference type="Proteomes" id="UP000789390">
    <property type="component" value="Unassembled WGS sequence"/>
</dbReference>
<gene>
    <name evidence="14" type="ORF">DGAL_LOCUS2099</name>
</gene>
<evidence type="ECO:0000256" key="11">
    <source>
        <dbReference type="PIRSR" id="PIRSR601508-3"/>
    </source>
</evidence>
<evidence type="ECO:0000256" key="1">
    <source>
        <dbReference type="ARBA" id="ARBA00004651"/>
    </source>
</evidence>
<evidence type="ECO:0000256" key="2">
    <source>
        <dbReference type="ARBA" id="ARBA00008685"/>
    </source>
</evidence>
<dbReference type="InterPro" id="IPR052192">
    <property type="entry name" value="Insect_Ionotropic_Sensory_Rcpt"/>
</dbReference>
<organism evidence="14 15">
    <name type="scientific">Daphnia galeata</name>
    <dbReference type="NCBI Taxonomy" id="27404"/>
    <lineage>
        <taxon>Eukaryota</taxon>
        <taxon>Metazoa</taxon>
        <taxon>Ecdysozoa</taxon>
        <taxon>Arthropoda</taxon>
        <taxon>Crustacea</taxon>
        <taxon>Branchiopoda</taxon>
        <taxon>Diplostraca</taxon>
        <taxon>Cladocera</taxon>
        <taxon>Anomopoda</taxon>
        <taxon>Daphniidae</taxon>
        <taxon>Daphnia</taxon>
    </lineage>
</organism>
<dbReference type="GO" id="GO:0038023">
    <property type="term" value="F:signaling receptor activity"/>
    <property type="evidence" value="ECO:0007669"/>
    <property type="project" value="InterPro"/>
</dbReference>
<feature type="transmembrane region" description="Helical" evidence="12">
    <location>
        <begin position="274"/>
        <end position="296"/>
    </location>
</feature>
<evidence type="ECO:0000256" key="9">
    <source>
        <dbReference type="PIRSR" id="PIRSR601508-1"/>
    </source>
</evidence>
<sequence>MRRKNGQMNSQSQVLLVSISIQTPPDIDHEQLPAMKLVCWYIFFSVLCDVDHVIKAQQSQLSESVDQPKSLMTPLDGKHLRMIVTPLTGINDVGRNSTGHVIQIAGPIPLALDWLSRRYNFTYSYIPIIGPIFVEDVPNQRGGISILRQGEAELYAAAIVGTASRFQNADFSSPWMASPFSILIPVPKSSTNVRALIEPMSTEVWICIGLSIPTVILSLFGLSKCVAALNKQMKSGQSQNSFGGNFKITDYVVSVILSQGGYCARKQLAIRLAAAAWCLACVVLVQAYSSTLIAFITSPNNKPIINSVYDIPNVPGLKITVSRNYGPDQTNFSIFKKLGDSLREDPSLRCNETETCLDKVRTGNHVYIHVELVIRKIITIDREKTGTCQFTTASESFWPSHLYFLLPKKSSYTESINRGILKMHETGLLEEWTNKFNPVSIECSAALTKKKKNGKPQISLKNLTSAFILLISGICLSFLIFVAELIYHRFKLHSA</sequence>
<feature type="domain" description="Ionotropic glutamate receptor C-terminal" evidence="13">
    <location>
        <begin position="201"/>
        <end position="474"/>
    </location>
</feature>
<dbReference type="FunFam" id="3.40.190.10:FF:000218">
    <property type="entry name" value="Uncharacterized protein"/>
    <property type="match status" value="1"/>
</dbReference>
<comment type="subcellular location">
    <subcellularLocation>
        <location evidence="1">Cell membrane</location>
        <topology evidence="1">Multi-pass membrane protein</topology>
    </subcellularLocation>
</comment>
<keyword evidence="8" id="KW-0325">Glycoprotein</keyword>
<evidence type="ECO:0000256" key="12">
    <source>
        <dbReference type="SAM" id="Phobius"/>
    </source>
</evidence>
<dbReference type="GO" id="GO:0005886">
    <property type="term" value="C:plasma membrane"/>
    <property type="evidence" value="ECO:0007669"/>
    <property type="project" value="UniProtKB-SubCell"/>
</dbReference>
<keyword evidence="11" id="KW-1015">Disulfide bond</keyword>
<dbReference type="InterPro" id="IPR001508">
    <property type="entry name" value="Iono_Glu_rcpt_met"/>
</dbReference>
<proteinExistence type="inferred from homology"/>
<dbReference type="Gene3D" id="1.10.287.70">
    <property type="match status" value="1"/>
</dbReference>
<dbReference type="GO" id="GO:0050906">
    <property type="term" value="P:detection of stimulus involved in sensory perception"/>
    <property type="evidence" value="ECO:0007669"/>
    <property type="project" value="UniProtKB-ARBA"/>
</dbReference>
<dbReference type="AlphaFoldDB" id="A0A8J2WD67"/>
<dbReference type="Pfam" id="PF00060">
    <property type="entry name" value="Lig_chan"/>
    <property type="match status" value="1"/>
</dbReference>
<evidence type="ECO:0000256" key="7">
    <source>
        <dbReference type="ARBA" id="ARBA00023170"/>
    </source>
</evidence>
<dbReference type="FunFam" id="1.10.287.70:FF:000281">
    <property type="entry name" value="Uncharacterized protein"/>
    <property type="match status" value="1"/>
</dbReference>
<feature type="site" description="Crucial to convey clamshell closure to channel opening" evidence="10">
    <location>
        <position position="305"/>
    </location>
</feature>
<protein>
    <recommendedName>
        <fullName evidence="13">Ionotropic glutamate receptor C-terminal domain-containing protein</fullName>
    </recommendedName>
</protein>